<reference evidence="6 7" key="1">
    <citation type="submission" date="2019-03" db="EMBL/GenBank/DDBJ databases">
        <title>Rhodobacteraceae bacterium SM1902, a new member of the family Rhodobacteraceae isolated from Yantai.</title>
        <authorList>
            <person name="Sun Y."/>
        </authorList>
    </citation>
    <scope>NUCLEOTIDE SEQUENCE [LARGE SCALE GENOMIC DNA]</scope>
    <source>
        <strain evidence="6 7">SM1902</strain>
    </source>
</reference>
<dbReference type="GO" id="GO:0012505">
    <property type="term" value="C:endomembrane system"/>
    <property type="evidence" value="ECO:0007669"/>
    <property type="project" value="UniProtKB-SubCell"/>
</dbReference>
<evidence type="ECO:0000256" key="4">
    <source>
        <dbReference type="ARBA" id="ARBA00023136"/>
    </source>
</evidence>
<keyword evidence="4 5" id="KW-0472">Membrane</keyword>
<gene>
    <name evidence="6" type="ORF">E2L05_14600</name>
</gene>
<evidence type="ECO:0000256" key="2">
    <source>
        <dbReference type="ARBA" id="ARBA00022692"/>
    </source>
</evidence>
<evidence type="ECO:0000256" key="1">
    <source>
        <dbReference type="ARBA" id="ARBA00004127"/>
    </source>
</evidence>
<dbReference type="PANTHER" id="PTHR12714:SF24">
    <property type="entry name" value="SLR1182 PROTEIN"/>
    <property type="match status" value="1"/>
</dbReference>
<keyword evidence="6" id="KW-0808">Transferase</keyword>
<dbReference type="Pfam" id="PF04191">
    <property type="entry name" value="PEMT"/>
    <property type="match status" value="1"/>
</dbReference>
<sequence length="151" mass="17054">MTKWIDLPPVWLCLFLVLTWLQATRLPFGGDLGAGALGDLIGGLLVGGGLVLMVLAFVEMRRAKTTVIPHMTPHALVTTGIFRRTRNPIYLGDALILTGLAFRWDAWPSLVLVPLFVWVITDRFILSEEARLQEQFGASFERYTEETRRWV</sequence>
<comment type="subcellular location">
    <subcellularLocation>
        <location evidence="1">Endomembrane system</location>
        <topology evidence="1">Multi-pass membrane protein</topology>
    </subcellularLocation>
</comment>
<evidence type="ECO:0000313" key="6">
    <source>
        <dbReference type="EMBL" id="TDL85836.1"/>
    </source>
</evidence>
<name>A0A4R6AUE3_9RHOB</name>
<evidence type="ECO:0000313" key="7">
    <source>
        <dbReference type="Proteomes" id="UP000294562"/>
    </source>
</evidence>
<comment type="caution">
    <text evidence="6">The sequence shown here is derived from an EMBL/GenBank/DDBJ whole genome shotgun (WGS) entry which is preliminary data.</text>
</comment>
<dbReference type="Proteomes" id="UP000294562">
    <property type="component" value="Unassembled WGS sequence"/>
</dbReference>
<dbReference type="EMBL" id="SMZO01000038">
    <property type="protein sequence ID" value="TDL85836.1"/>
    <property type="molecule type" value="Genomic_DNA"/>
</dbReference>
<proteinExistence type="predicted"/>
<accession>A0A4R6AUE3</accession>
<dbReference type="RefSeq" id="WP_133343641.1">
    <property type="nucleotide sequence ID" value="NZ_SMZO01000038.1"/>
</dbReference>
<dbReference type="OrthoDB" id="9811969at2"/>
<dbReference type="GO" id="GO:0032259">
    <property type="term" value="P:methylation"/>
    <property type="evidence" value="ECO:0007669"/>
    <property type="project" value="UniProtKB-KW"/>
</dbReference>
<keyword evidence="6" id="KW-0489">Methyltransferase</keyword>
<keyword evidence="3 5" id="KW-1133">Transmembrane helix</keyword>
<dbReference type="PANTHER" id="PTHR12714">
    <property type="entry name" value="PROTEIN-S ISOPRENYLCYSTEINE O-METHYLTRANSFERASE"/>
    <property type="match status" value="1"/>
</dbReference>
<evidence type="ECO:0000256" key="5">
    <source>
        <dbReference type="SAM" id="Phobius"/>
    </source>
</evidence>
<dbReference type="AlphaFoldDB" id="A0A4R6AUE3"/>
<protein>
    <submittedName>
        <fullName evidence="6">Isoprenylcysteine carboxylmethyltransferase family protein</fullName>
    </submittedName>
</protein>
<dbReference type="InterPro" id="IPR007318">
    <property type="entry name" value="Phopholipid_MeTrfase"/>
</dbReference>
<keyword evidence="7" id="KW-1185">Reference proteome</keyword>
<evidence type="ECO:0000256" key="3">
    <source>
        <dbReference type="ARBA" id="ARBA00022989"/>
    </source>
</evidence>
<organism evidence="6 7">
    <name type="scientific">Meridianimarinicoccus aquatilis</name>
    <dbReference type="NCBI Taxonomy" id="2552766"/>
    <lineage>
        <taxon>Bacteria</taxon>
        <taxon>Pseudomonadati</taxon>
        <taxon>Pseudomonadota</taxon>
        <taxon>Alphaproteobacteria</taxon>
        <taxon>Rhodobacterales</taxon>
        <taxon>Paracoccaceae</taxon>
        <taxon>Meridianimarinicoccus</taxon>
    </lineage>
</organism>
<keyword evidence="2 5" id="KW-0812">Transmembrane</keyword>
<dbReference type="Gene3D" id="1.20.120.1630">
    <property type="match status" value="1"/>
</dbReference>
<dbReference type="GO" id="GO:0008168">
    <property type="term" value="F:methyltransferase activity"/>
    <property type="evidence" value="ECO:0007669"/>
    <property type="project" value="UniProtKB-KW"/>
</dbReference>
<feature type="transmembrane region" description="Helical" evidence="5">
    <location>
        <begin position="41"/>
        <end position="58"/>
    </location>
</feature>